<feature type="domain" description="Tyrosinase copper-binding" evidence="5">
    <location>
        <begin position="803"/>
        <end position="814"/>
    </location>
</feature>
<evidence type="ECO:0000313" key="7">
    <source>
        <dbReference type="Proteomes" id="UP000242188"/>
    </source>
</evidence>
<evidence type="ECO:0000259" key="5">
    <source>
        <dbReference type="PROSITE" id="PS00498"/>
    </source>
</evidence>
<dbReference type="Gene3D" id="1.10.1280.10">
    <property type="entry name" value="Di-copper center containing domain from catechol oxidase"/>
    <property type="match status" value="1"/>
</dbReference>
<dbReference type="SMART" id="SM00328">
    <property type="entry name" value="BPI1"/>
    <property type="match status" value="1"/>
</dbReference>
<dbReference type="AlphaFoldDB" id="A0A210R284"/>
<proteinExistence type="inferred from homology"/>
<keyword evidence="3" id="KW-0732">Signal</keyword>
<dbReference type="Pfam" id="PF01273">
    <property type="entry name" value="LBP_BPI_CETP"/>
    <property type="match status" value="1"/>
</dbReference>
<dbReference type="InterPro" id="IPR008922">
    <property type="entry name" value="Di-copper_centre_dom_sf"/>
</dbReference>
<evidence type="ECO:0000256" key="1">
    <source>
        <dbReference type="ARBA" id="ARBA00007292"/>
    </source>
</evidence>
<comment type="caution">
    <text evidence="6">The sequence shown here is derived from an EMBL/GenBank/DDBJ whole genome shotgun (WGS) entry which is preliminary data.</text>
</comment>
<dbReference type="OrthoDB" id="6132182at2759"/>
<gene>
    <name evidence="6" type="ORF">KP79_PYT14530</name>
</gene>
<evidence type="ECO:0000256" key="2">
    <source>
        <dbReference type="ARBA" id="ARBA00023157"/>
    </source>
</evidence>
<reference evidence="6 7" key="1">
    <citation type="journal article" date="2017" name="Nat. Ecol. Evol.">
        <title>Scallop genome provides insights into evolution of bilaterian karyotype and development.</title>
        <authorList>
            <person name="Wang S."/>
            <person name="Zhang J."/>
            <person name="Jiao W."/>
            <person name="Li J."/>
            <person name="Xun X."/>
            <person name="Sun Y."/>
            <person name="Guo X."/>
            <person name="Huan P."/>
            <person name="Dong B."/>
            <person name="Zhang L."/>
            <person name="Hu X."/>
            <person name="Sun X."/>
            <person name="Wang J."/>
            <person name="Zhao C."/>
            <person name="Wang Y."/>
            <person name="Wang D."/>
            <person name="Huang X."/>
            <person name="Wang R."/>
            <person name="Lv J."/>
            <person name="Li Y."/>
            <person name="Zhang Z."/>
            <person name="Liu B."/>
            <person name="Lu W."/>
            <person name="Hui Y."/>
            <person name="Liang J."/>
            <person name="Zhou Z."/>
            <person name="Hou R."/>
            <person name="Li X."/>
            <person name="Liu Y."/>
            <person name="Li H."/>
            <person name="Ning X."/>
            <person name="Lin Y."/>
            <person name="Zhao L."/>
            <person name="Xing Q."/>
            <person name="Dou J."/>
            <person name="Li Y."/>
            <person name="Mao J."/>
            <person name="Guo H."/>
            <person name="Dou H."/>
            <person name="Li T."/>
            <person name="Mu C."/>
            <person name="Jiang W."/>
            <person name="Fu Q."/>
            <person name="Fu X."/>
            <person name="Miao Y."/>
            <person name="Liu J."/>
            <person name="Yu Q."/>
            <person name="Li R."/>
            <person name="Liao H."/>
            <person name="Li X."/>
            <person name="Kong Y."/>
            <person name="Jiang Z."/>
            <person name="Chourrout D."/>
            <person name="Li R."/>
            <person name="Bao Z."/>
        </authorList>
    </citation>
    <scope>NUCLEOTIDE SEQUENCE [LARGE SCALE GENOMIC DNA]</scope>
    <source>
        <strain evidence="6 7">PY_sf001</strain>
    </source>
</reference>
<dbReference type="PRINTS" id="PR00092">
    <property type="entry name" value="TYROSINASE"/>
</dbReference>
<dbReference type="SMART" id="SM00329">
    <property type="entry name" value="BPI2"/>
    <property type="match status" value="1"/>
</dbReference>
<dbReference type="GO" id="GO:0005615">
    <property type="term" value="C:extracellular space"/>
    <property type="evidence" value="ECO:0007669"/>
    <property type="project" value="TreeGrafter"/>
</dbReference>
<sequence>MAGRSLLVLCGCIGICVAVPSTDPLCGMKIRITEGGLNYANTVLIDNLRTKSQGSTVADMSHTEKHLQFQLTKNYVRELSIPNSHVTLLKGNGIKWSARDVNISVSSDYSYRYEKKIGFIPIKISDHGGLDVSMSGGSFDVWMKMGMDDTNRPSIATSSCNCNIATVSVKFSGGSIGTIIYNLLHGLIGSYLKDVLKKNLCDTIKGVVNHDLEKSLQRVRIDHKIGDKFQLDYGLLKAPEIHTESIESFLKGNVNWKNTTEPMPFDPSPFPNTNSTDKMVYVWVSGYMFNSLSYQAERHGILKRTLTNGDFDDAFLNTSCKFGSVCIGKFLPQLTHSFPNEVVEVDLMSRKAPNIALIQGKLHLTMNGTMTMHVKRTSASERQYLFTMDTDMTSVIDISYAKGYLHSKLKKMNFNVCISNSTLHPIYERALNFIMQNIVKDYIKPKLDGLGKTGLPLIKTGKNPTKLIVMARHQDECCTFRDHNLIIIMIWCLTRTSGSMFPIMLVAVLLGFMTGTTNGFVQQIPLPDELQECYKYQTKNIDITQKPSQEVNIFCITKYLYQTAHLRPQRQVTNQTISYVGELMRRVISKHEKKGHRSKRQGFPGPRIMGVRREIRTLSRQEWDTLMYRLNQLQQPILTPGQPPFVPYYAITDMHMSPAIIQAAHNGPNFLGWHRFYLLLLEEALGMPIPYWDSRLDYRMPQPTDSVVWTPEFFGEGFGNVASGPFAGWPSIPSPDRVPLVRNIGNDGSLISDNAVNELMSAFSHFDITEPAPPQQMTFETIHNAVHIWIDGQMSGISSSPQDPIFFMHHAFIDYLWSMFRNLQRNSGVNPENDYPRKGDRMHAPMSQMIPFSMMNIQGYRNEIESPYAPSPTCPECGGSNYLQCVPPGYCASISGFAPGFSSTPGQRGSRPVPIRQRFETGLRDPRTRGDTMATVPLRGRRSVKETNKTTTPFSNDASQMNKPYQNTFIIDGDSDLKKWVFVPVRIIFERPPEAKFESFIIKDGHLVNNTDMFSPSKYDSFKIERKQKVPATYPKCHISGSGASKVFIQTDGIDYSGRYKDYAVVDERLPISSSMAYVGVKTPVNGAAKFYMTAYDSCGRVCRPKCLVNGRYEDCSGAFLISTAYPKMYGSTYEEAVQGVWTIGNQLLAESHSAEVPIAFICKISKQWPWRI</sequence>
<dbReference type="Gene3D" id="3.15.20.10">
    <property type="entry name" value="Bactericidal permeability-increasing protein, domain 2"/>
    <property type="match status" value="1"/>
</dbReference>
<dbReference type="Pfam" id="PF02886">
    <property type="entry name" value="LBP_BPI_CETP_C"/>
    <property type="match status" value="1"/>
</dbReference>
<keyword evidence="7" id="KW-1185">Reference proteome</keyword>
<dbReference type="PANTHER" id="PTHR10504">
    <property type="entry name" value="BACTERICIDAL PERMEABILITY-INCREASING BPI PROTEIN-RELATED"/>
    <property type="match status" value="1"/>
</dbReference>
<accession>A0A210R284</accession>
<dbReference type="InterPro" id="IPR001124">
    <property type="entry name" value="Lipid-bd_serum_glycop_C"/>
</dbReference>
<evidence type="ECO:0000313" key="6">
    <source>
        <dbReference type="EMBL" id="OWF55158.1"/>
    </source>
</evidence>
<dbReference type="EMBL" id="NEDP02000756">
    <property type="protein sequence ID" value="OWF55158.1"/>
    <property type="molecule type" value="Genomic_DNA"/>
</dbReference>
<dbReference type="GO" id="GO:0008289">
    <property type="term" value="F:lipid binding"/>
    <property type="evidence" value="ECO:0007669"/>
    <property type="project" value="InterPro"/>
</dbReference>
<dbReference type="Pfam" id="PF00264">
    <property type="entry name" value="Tyrosinase"/>
    <property type="match status" value="1"/>
</dbReference>
<name>A0A210R284_MIZYE</name>
<dbReference type="InterPro" id="IPR017942">
    <property type="entry name" value="Lipid-bd_serum_glycop_N"/>
</dbReference>
<feature type="domain" description="Tyrosinase copper-binding" evidence="4">
    <location>
        <begin position="665"/>
        <end position="682"/>
    </location>
</feature>
<dbReference type="PANTHER" id="PTHR10504:SF131">
    <property type="entry name" value="BPI2 DOMAIN-CONTAINING PROTEIN"/>
    <property type="match status" value="1"/>
</dbReference>
<dbReference type="PROSITE" id="PS00498">
    <property type="entry name" value="TYROSINASE_2"/>
    <property type="match status" value="1"/>
</dbReference>
<evidence type="ECO:0000256" key="3">
    <source>
        <dbReference type="SAM" id="SignalP"/>
    </source>
</evidence>
<dbReference type="InterPro" id="IPR017943">
    <property type="entry name" value="Bactericidal_perm-incr_a/b_dom"/>
</dbReference>
<dbReference type="InterPro" id="IPR032942">
    <property type="entry name" value="BPI/LBP/Plunc"/>
</dbReference>
<protein>
    <submittedName>
        <fullName evidence="6">Tyrosinase-like protein 1</fullName>
    </submittedName>
</protein>
<dbReference type="GO" id="GO:0016491">
    <property type="term" value="F:oxidoreductase activity"/>
    <property type="evidence" value="ECO:0007669"/>
    <property type="project" value="InterPro"/>
</dbReference>
<dbReference type="Proteomes" id="UP000242188">
    <property type="component" value="Unassembled WGS sequence"/>
</dbReference>
<dbReference type="SUPFAM" id="SSF48056">
    <property type="entry name" value="Di-copper centre-containing domain"/>
    <property type="match status" value="1"/>
</dbReference>
<feature type="signal peptide" evidence="3">
    <location>
        <begin position="1"/>
        <end position="18"/>
    </location>
</feature>
<dbReference type="InterPro" id="IPR002227">
    <property type="entry name" value="Tyrosinase_Cu-bd"/>
</dbReference>
<evidence type="ECO:0000259" key="4">
    <source>
        <dbReference type="PROSITE" id="PS00497"/>
    </source>
</evidence>
<comment type="similarity">
    <text evidence="1">Belongs to the BPI/LBP/Plunc superfamily. BPI/LBP family.</text>
</comment>
<keyword evidence="2" id="KW-1015">Disulfide bond</keyword>
<dbReference type="Gene3D" id="3.15.10.10">
    <property type="entry name" value="Bactericidal permeability-increasing protein, domain 1"/>
    <property type="match status" value="1"/>
</dbReference>
<organism evidence="6 7">
    <name type="scientific">Mizuhopecten yessoensis</name>
    <name type="common">Japanese scallop</name>
    <name type="synonym">Patinopecten yessoensis</name>
    <dbReference type="NCBI Taxonomy" id="6573"/>
    <lineage>
        <taxon>Eukaryota</taxon>
        <taxon>Metazoa</taxon>
        <taxon>Spiralia</taxon>
        <taxon>Lophotrochozoa</taxon>
        <taxon>Mollusca</taxon>
        <taxon>Bivalvia</taxon>
        <taxon>Autobranchia</taxon>
        <taxon>Pteriomorphia</taxon>
        <taxon>Pectinida</taxon>
        <taxon>Pectinoidea</taxon>
        <taxon>Pectinidae</taxon>
        <taxon>Mizuhopecten</taxon>
    </lineage>
</organism>
<dbReference type="SUPFAM" id="SSF55394">
    <property type="entry name" value="Bactericidal permeability-increasing protein, BPI"/>
    <property type="match status" value="2"/>
</dbReference>
<dbReference type="PROSITE" id="PS00497">
    <property type="entry name" value="TYROSINASE_1"/>
    <property type="match status" value="1"/>
</dbReference>
<feature type="chain" id="PRO_5013052593" evidence="3">
    <location>
        <begin position="19"/>
        <end position="1173"/>
    </location>
</feature>